<dbReference type="EMBL" id="CAJFCJ010000019">
    <property type="protein sequence ID" value="CAD5123075.1"/>
    <property type="molecule type" value="Genomic_DNA"/>
</dbReference>
<dbReference type="PANTHER" id="PTHR24217">
    <property type="entry name" value="PUTATIVE-RELATED"/>
    <property type="match status" value="1"/>
</dbReference>
<dbReference type="GO" id="GO:0015629">
    <property type="term" value="C:actin cytoskeleton"/>
    <property type="evidence" value="ECO:0007669"/>
    <property type="project" value="TreeGrafter"/>
</dbReference>
<comment type="similarity">
    <text evidence="4">Belongs to the synaptopodin family.</text>
</comment>
<evidence type="ECO:0000256" key="1">
    <source>
        <dbReference type="ARBA" id="ARBA00004496"/>
    </source>
</evidence>
<name>A0A7I8W4P3_9ANNE</name>
<keyword evidence="2" id="KW-0963">Cytoplasm</keyword>
<evidence type="ECO:0000256" key="5">
    <source>
        <dbReference type="SAM" id="MobiDB-lite"/>
    </source>
</evidence>
<keyword evidence="8" id="KW-1185">Reference proteome</keyword>
<accession>A0A7I8W4P3</accession>
<feature type="compositionally biased region" description="Basic and acidic residues" evidence="5">
    <location>
        <begin position="287"/>
        <end position="298"/>
    </location>
</feature>
<protein>
    <submittedName>
        <fullName evidence="7">DgyrCDS11454</fullName>
    </submittedName>
</protein>
<evidence type="ECO:0000256" key="2">
    <source>
        <dbReference type="ARBA" id="ARBA00022490"/>
    </source>
</evidence>
<dbReference type="PROSITE" id="PS50106">
    <property type="entry name" value="PDZ"/>
    <property type="match status" value="1"/>
</dbReference>
<reference evidence="7 8" key="1">
    <citation type="submission" date="2020-08" db="EMBL/GenBank/DDBJ databases">
        <authorList>
            <person name="Hejnol A."/>
        </authorList>
    </citation>
    <scope>NUCLEOTIDE SEQUENCE [LARGE SCALE GENOMIC DNA]</scope>
</reference>
<dbReference type="PANTHER" id="PTHR24217:SF0">
    <property type="entry name" value="PDZ DOMAIN-CONTAINING PROTEIN"/>
    <property type="match status" value="1"/>
</dbReference>
<dbReference type="GO" id="GO:0032233">
    <property type="term" value="P:positive regulation of actin filament bundle assembly"/>
    <property type="evidence" value="ECO:0007669"/>
    <property type="project" value="TreeGrafter"/>
</dbReference>
<comment type="caution">
    <text evidence="7">The sequence shown here is derived from an EMBL/GenBank/DDBJ whole genome shotgun (WGS) entry which is preliminary data.</text>
</comment>
<dbReference type="GO" id="GO:0005634">
    <property type="term" value="C:nucleus"/>
    <property type="evidence" value="ECO:0007669"/>
    <property type="project" value="TreeGrafter"/>
</dbReference>
<gene>
    <name evidence="7" type="ORF">DGYR_LOCUS10800</name>
</gene>
<feature type="compositionally biased region" description="Polar residues" evidence="5">
    <location>
        <begin position="602"/>
        <end position="626"/>
    </location>
</feature>
<evidence type="ECO:0000256" key="4">
    <source>
        <dbReference type="ARBA" id="ARBA00038161"/>
    </source>
</evidence>
<evidence type="ECO:0000256" key="3">
    <source>
        <dbReference type="ARBA" id="ARBA00022553"/>
    </source>
</evidence>
<evidence type="ECO:0000313" key="7">
    <source>
        <dbReference type="EMBL" id="CAD5123075.1"/>
    </source>
</evidence>
<organism evidence="7 8">
    <name type="scientific">Dimorphilus gyrociliatus</name>
    <dbReference type="NCBI Taxonomy" id="2664684"/>
    <lineage>
        <taxon>Eukaryota</taxon>
        <taxon>Metazoa</taxon>
        <taxon>Spiralia</taxon>
        <taxon>Lophotrochozoa</taxon>
        <taxon>Annelida</taxon>
        <taxon>Polychaeta</taxon>
        <taxon>Polychaeta incertae sedis</taxon>
        <taxon>Dinophilidae</taxon>
        <taxon>Dimorphilus</taxon>
    </lineage>
</organism>
<dbReference type="InterPro" id="IPR036034">
    <property type="entry name" value="PDZ_sf"/>
</dbReference>
<feature type="compositionally biased region" description="Low complexity" evidence="5">
    <location>
        <begin position="220"/>
        <end position="231"/>
    </location>
</feature>
<evidence type="ECO:0000259" key="6">
    <source>
        <dbReference type="PROSITE" id="PS50106"/>
    </source>
</evidence>
<feature type="region of interest" description="Disordered" evidence="5">
    <location>
        <begin position="276"/>
        <end position="304"/>
    </location>
</feature>
<dbReference type="Pfam" id="PF00595">
    <property type="entry name" value="PDZ"/>
    <property type="match status" value="1"/>
</dbReference>
<dbReference type="Gene3D" id="2.30.42.10">
    <property type="match status" value="1"/>
</dbReference>
<dbReference type="OrthoDB" id="445995at2759"/>
<dbReference type="GO" id="GO:0030018">
    <property type="term" value="C:Z disc"/>
    <property type="evidence" value="ECO:0007669"/>
    <property type="project" value="TreeGrafter"/>
</dbReference>
<feature type="domain" description="PDZ" evidence="6">
    <location>
        <begin position="30"/>
        <end position="110"/>
    </location>
</feature>
<feature type="region of interest" description="Disordered" evidence="5">
    <location>
        <begin position="217"/>
        <end position="264"/>
    </location>
</feature>
<dbReference type="SUPFAM" id="SSF50156">
    <property type="entry name" value="PDZ domain-like"/>
    <property type="match status" value="1"/>
</dbReference>
<keyword evidence="3" id="KW-0597">Phosphoprotein</keyword>
<dbReference type="Proteomes" id="UP000549394">
    <property type="component" value="Unassembled WGS sequence"/>
</dbReference>
<dbReference type="AlphaFoldDB" id="A0A7I8W4P3"/>
<comment type="subcellular location">
    <subcellularLocation>
        <location evidence="1">Cytoplasm</location>
    </subcellularLocation>
</comment>
<dbReference type="InterPro" id="IPR001478">
    <property type="entry name" value="PDZ"/>
</dbReference>
<feature type="region of interest" description="Disordered" evidence="5">
    <location>
        <begin position="580"/>
        <end position="656"/>
    </location>
</feature>
<proteinExistence type="inferred from homology"/>
<dbReference type="InterPro" id="IPR051976">
    <property type="entry name" value="Synaptopodin_domain"/>
</dbReference>
<dbReference type="SMART" id="SM00228">
    <property type="entry name" value="PDZ"/>
    <property type="match status" value="1"/>
</dbReference>
<feature type="compositionally biased region" description="Polar residues" evidence="5">
    <location>
        <begin position="232"/>
        <end position="255"/>
    </location>
</feature>
<evidence type="ECO:0000313" key="8">
    <source>
        <dbReference type="Proteomes" id="UP000549394"/>
    </source>
</evidence>
<dbReference type="GO" id="GO:0003779">
    <property type="term" value="F:actin binding"/>
    <property type="evidence" value="ECO:0007669"/>
    <property type="project" value="TreeGrafter"/>
</dbReference>
<sequence length="656" mass="73746">MPTARSYIYSACSFALSKCCLAPCKNSMDTHEIHVQAPGPWGFRIFGGDGQPLIVAKVRNRSPAAEAGLKENDVLISINSHSCEHLDHKRAMEILDEAQGGLCLQVLRGTTNKQDISNAFRALSNQQNVNNESLEKIPLSSTENVHHESDIWKPREQQTSFKVTAQENVSITRNADESITMSVGMQYEKENTPPQPIFRVKQIGKVDEAVWKPATFQITQQQQQQQQPQQQHLSQTVPHPSNSFSQTSQFSYQEEPTSDHCDSFYSSDNFDFSYEADPSDNLIGKLTNRESTSDDGRSSPESAMRRKKIFADSAFYDDDQHKYPTIEEQIKMARRVAMSLTAPINNKARGHRMFVKRQQRSEKWTYSGGELHEKKEFDSDSHHFMQQPWEKTWSNIERSSDETPLNFGEIPVAPPLPANAWRAPVLPVGKGKEKESALSAEEFERMRLLEQKNTHDSINPQMCFNLAAALKSSKGKGGQIFAKRKARADKYIVDESNVALPATSPNKNYMAKILASTNFNQEVEETKRVDSGPPPNKLDTMISRKPKMTPWEAAASDPYNIEPAFEHLYGWKVPSPNEKSFTPAKVDVTQPPPTSDSPQPKLRQTNSQPTPSNSRPFSYPVVNNSAPKGFKPVKFAFNDGEQTSETRMEDGGVCDL</sequence>